<keyword evidence="4" id="KW-1185">Reference proteome</keyword>
<dbReference type="EMBL" id="CP036434">
    <property type="protein sequence ID" value="QDV04650.1"/>
    <property type="molecule type" value="Genomic_DNA"/>
</dbReference>
<feature type="region of interest" description="Disordered" evidence="1">
    <location>
        <begin position="1"/>
        <end position="20"/>
    </location>
</feature>
<gene>
    <name evidence="3" type="ORF">Poly30_01410</name>
</gene>
<feature type="transmembrane region" description="Helical" evidence="2">
    <location>
        <begin position="85"/>
        <end position="101"/>
    </location>
</feature>
<evidence type="ECO:0000313" key="4">
    <source>
        <dbReference type="Proteomes" id="UP000320390"/>
    </source>
</evidence>
<dbReference type="AlphaFoldDB" id="A0A518EKP3"/>
<protein>
    <submittedName>
        <fullName evidence="3">Uncharacterized protein</fullName>
    </submittedName>
</protein>
<keyword evidence="2" id="KW-1133">Transmembrane helix</keyword>
<dbReference type="Proteomes" id="UP000320390">
    <property type="component" value="Chromosome"/>
</dbReference>
<dbReference type="RefSeq" id="WP_419190791.1">
    <property type="nucleotide sequence ID" value="NZ_CP036434.1"/>
</dbReference>
<feature type="transmembrane region" description="Helical" evidence="2">
    <location>
        <begin position="161"/>
        <end position="179"/>
    </location>
</feature>
<organism evidence="3 4">
    <name type="scientific">Saltatorellus ferox</name>
    <dbReference type="NCBI Taxonomy" id="2528018"/>
    <lineage>
        <taxon>Bacteria</taxon>
        <taxon>Pseudomonadati</taxon>
        <taxon>Planctomycetota</taxon>
        <taxon>Planctomycetia</taxon>
        <taxon>Planctomycetia incertae sedis</taxon>
        <taxon>Saltatorellus</taxon>
    </lineage>
</organism>
<reference evidence="3 4" key="1">
    <citation type="submission" date="2019-02" db="EMBL/GenBank/DDBJ databases">
        <title>Deep-cultivation of Planctomycetes and their phenomic and genomic characterization uncovers novel biology.</title>
        <authorList>
            <person name="Wiegand S."/>
            <person name="Jogler M."/>
            <person name="Boedeker C."/>
            <person name="Pinto D."/>
            <person name="Vollmers J."/>
            <person name="Rivas-Marin E."/>
            <person name="Kohn T."/>
            <person name="Peeters S.H."/>
            <person name="Heuer A."/>
            <person name="Rast P."/>
            <person name="Oberbeckmann S."/>
            <person name="Bunk B."/>
            <person name="Jeske O."/>
            <person name="Meyerdierks A."/>
            <person name="Storesund J.E."/>
            <person name="Kallscheuer N."/>
            <person name="Luecker S."/>
            <person name="Lage O.M."/>
            <person name="Pohl T."/>
            <person name="Merkel B.J."/>
            <person name="Hornburger P."/>
            <person name="Mueller R.-W."/>
            <person name="Bruemmer F."/>
            <person name="Labrenz M."/>
            <person name="Spormann A.M."/>
            <person name="Op den Camp H."/>
            <person name="Overmann J."/>
            <person name="Amann R."/>
            <person name="Jetten M.S.M."/>
            <person name="Mascher T."/>
            <person name="Medema M.H."/>
            <person name="Devos D.P."/>
            <person name="Kaster A.-K."/>
            <person name="Ovreas L."/>
            <person name="Rohde M."/>
            <person name="Galperin M.Y."/>
            <person name="Jogler C."/>
        </authorList>
    </citation>
    <scope>NUCLEOTIDE SEQUENCE [LARGE SCALE GENOMIC DNA]</scope>
    <source>
        <strain evidence="3 4">Poly30</strain>
    </source>
</reference>
<evidence type="ECO:0000256" key="1">
    <source>
        <dbReference type="SAM" id="MobiDB-lite"/>
    </source>
</evidence>
<accession>A0A518EKP3</accession>
<name>A0A518EKP3_9BACT</name>
<evidence type="ECO:0000256" key="2">
    <source>
        <dbReference type="SAM" id="Phobius"/>
    </source>
</evidence>
<sequence>MTNLSNPSLTAPDPAQAASPGRTPLLERLNADWHRPALQFFAVIVLAHWAEHLAQTVQIYALGWPVPQSRGILGLWFPWLVSSEALHYGYAIVMLVALWILRTGFVGRSRVWWNIAFWIQFWHHIEHALLQGQAIYGENLFGRPVPMSVLQLWFPRVELHLFYNTIVFIPMALAMYFHMFPPPGEEAHGTGCKCAWTPPASRKS</sequence>
<keyword evidence="2" id="KW-0472">Membrane</keyword>
<evidence type="ECO:0000313" key="3">
    <source>
        <dbReference type="EMBL" id="QDV04650.1"/>
    </source>
</evidence>
<keyword evidence="2" id="KW-0812">Transmembrane</keyword>
<proteinExistence type="predicted"/>